<dbReference type="Proteomes" id="UP000002573">
    <property type="component" value="Chromosome"/>
</dbReference>
<sequence>MCSRVVPLRLSSEILEKIDKLVELGVFRSRSEALRKLIRVGLRNYERITRIAKAVELLFEMEKERGIPIRLDGALKQLLEERGSI</sequence>
<keyword evidence="3" id="KW-1185">Reference proteome</keyword>
<dbReference type="GeneID" id="9234143"/>
<proteinExistence type="predicted"/>
<accession>D7D870</accession>
<reference evidence="3" key="1">
    <citation type="submission" date="2010-05" db="EMBL/GenBank/DDBJ databases">
        <title>Complete sequence of Staphylothermus hellenicus DSM 12710.</title>
        <authorList>
            <consortium name="US DOE Joint Genome Institute"/>
            <person name="Lucas S."/>
            <person name="Copeland A."/>
            <person name="Lapidus A."/>
            <person name="Cheng J.-F."/>
            <person name="Bruce D."/>
            <person name="Goodwin L."/>
            <person name="Pitluck S."/>
            <person name="Davenport K."/>
            <person name="Detter J.C."/>
            <person name="Han C."/>
            <person name="Tapia R."/>
            <person name="Larimer F."/>
            <person name="Land M."/>
            <person name="Hauser L."/>
            <person name="Kyrpides N."/>
            <person name="Mikhailova N."/>
            <person name="Anderson I.J."/>
            <person name="Woyke T."/>
        </authorList>
    </citation>
    <scope>NUCLEOTIDE SEQUENCE [LARGE SCALE GENOMIC DNA]</scope>
    <source>
        <strain evidence="3">DSM 12710 / JCM 10830 / BK20S6-10-b1 / P8</strain>
    </source>
</reference>
<reference evidence="2 3" key="2">
    <citation type="journal article" date="2011" name="Stand. Genomic Sci.">
        <title>Complete genome sequence of Staphylothermus hellenicus P8.</title>
        <authorList>
            <person name="Anderson I."/>
            <person name="Wirth R."/>
            <person name="Lucas S."/>
            <person name="Copeland A."/>
            <person name="Lapidus A."/>
            <person name="Cheng J.F."/>
            <person name="Goodwin L."/>
            <person name="Pitluck S."/>
            <person name="Davenport K."/>
            <person name="Detter J.C."/>
            <person name="Han C."/>
            <person name="Tapia R."/>
            <person name="Land M."/>
            <person name="Hauser L."/>
            <person name="Pati A."/>
            <person name="Mikhailova N."/>
            <person name="Woyke T."/>
            <person name="Klenk H.P."/>
            <person name="Kyrpides N."/>
            <person name="Ivanova N."/>
        </authorList>
    </citation>
    <scope>NUCLEOTIDE SEQUENCE [LARGE SCALE GENOMIC DNA]</scope>
    <source>
        <strain evidence="3">DSM 12710 / JCM 10830 / BK20S6-10-b1 / P8</strain>
    </source>
</reference>
<protein>
    <submittedName>
        <fullName evidence="2">Putative transcriptional regulator, CopG/Arc/MetJ family</fullName>
    </submittedName>
</protein>
<dbReference type="HOGENOM" id="CLU_177473_0_0_2"/>
<dbReference type="Pfam" id="PF01402">
    <property type="entry name" value="RHH_1"/>
    <property type="match status" value="1"/>
</dbReference>
<evidence type="ECO:0000313" key="3">
    <source>
        <dbReference type="Proteomes" id="UP000002573"/>
    </source>
</evidence>
<feature type="domain" description="Ribbon-helix-helix protein CopG" evidence="1">
    <location>
        <begin position="6"/>
        <end position="39"/>
    </location>
</feature>
<gene>
    <name evidence="2" type="ordered locus">Shell_0854</name>
</gene>
<dbReference type="STRING" id="591019.Shell_0854"/>
<dbReference type="InterPro" id="IPR002145">
    <property type="entry name" value="CopG"/>
</dbReference>
<dbReference type="InterPro" id="IPR013321">
    <property type="entry name" value="Arc_rbn_hlx_hlx"/>
</dbReference>
<dbReference type="InterPro" id="IPR010985">
    <property type="entry name" value="Ribbon_hlx_hlx"/>
</dbReference>
<dbReference type="RefSeq" id="WP_013143164.1">
    <property type="nucleotide sequence ID" value="NC_014205.1"/>
</dbReference>
<dbReference type="SUPFAM" id="SSF47598">
    <property type="entry name" value="Ribbon-helix-helix"/>
    <property type="match status" value="1"/>
</dbReference>
<dbReference type="EMBL" id="CP002051">
    <property type="protein sequence ID" value="ADI31966.1"/>
    <property type="molecule type" value="Genomic_DNA"/>
</dbReference>
<dbReference type="AlphaFoldDB" id="D7D870"/>
<dbReference type="CDD" id="cd22231">
    <property type="entry name" value="RHH_NikR_HicB-like"/>
    <property type="match status" value="1"/>
</dbReference>
<organism evidence="2 3">
    <name type="scientific">Staphylothermus hellenicus (strain DSM 12710 / JCM 10830 / BK20S6-10-b1 / P8)</name>
    <dbReference type="NCBI Taxonomy" id="591019"/>
    <lineage>
        <taxon>Archaea</taxon>
        <taxon>Thermoproteota</taxon>
        <taxon>Thermoprotei</taxon>
        <taxon>Desulfurococcales</taxon>
        <taxon>Desulfurococcaceae</taxon>
        <taxon>Staphylothermus</taxon>
    </lineage>
</organism>
<dbReference type="GO" id="GO:0006355">
    <property type="term" value="P:regulation of DNA-templated transcription"/>
    <property type="evidence" value="ECO:0007669"/>
    <property type="project" value="InterPro"/>
</dbReference>
<dbReference type="KEGG" id="shc:Shell_0854"/>
<name>D7D870_STAHD</name>
<dbReference type="eggNOG" id="arCOG05414">
    <property type="taxonomic scope" value="Archaea"/>
</dbReference>
<evidence type="ECO:0000313" key="2">
    <source>
        <dbReference type="EMBL" id="ADI31966.1"/>
    </source>
</evidence>
<evidence type="ECO:0000259" key="1">
    <source>
        <dbReference type="Pfam" id="PF01402"/>
    </source>
</evidence>
<dbReference type="OrthoDB" id="56938at2157"/>
<dbReference type="Gene3D" id="1.10.1220.10">
    <property type="entry name" value="Met repressor-like"/>
    <property type="match status" value="1"/>
</dbReference>